<protein>
    <submittedName>
        <fullName evidence="1">Uncharacterized protein</fullName>
    </submittedName>
</protein>
<accession>A0AAW8FL10</accession>
<dbReference type="AlphaFoldDB" id="A0AAW8FL10"/>
<organism evidence="1 2">
    <name type="scientific">Streptomyces canus</name>
    <dbReference type="NCBI Taxonomy" id="58343"/>
    <lineage>
        <taxon>Bacteria</taxon>
        <taxon>Bacillati</taxon>
        <taxon>Actinomycetota</taxon>
        <taxon>Actinomycetes</taxon>
        <taxon>Kitasatosporales</taxon>
        <taxon>Streptomycetaceae</taxon>
        <taxon>Streptomyces</taxon>
        <taxon>Streptomyces aurantiacus group</taxon>
    </lineage>
</organism>
<evidence type="ECO:0000313" key="1">
    <source>
        <dbReference type="EMBL" id="MDQ0910806.1"/>
    </source>
</evidence>
<comment type="caution">
    <text evidence="1">The sequence shown here is derived from an EMBL/GenBank/DDBJ whole genome shotgun (WGS) entry which is preliminary data.</text>
</comment>
<proteinExistence type="predicted"/>
<evidence type="ECO:0000313" key="2">
    <source>
        <dbReference type="Proteomes" id="UP001234216"/>
    </source>
</evidence>
<gene>
    <name evidence="1" type="ORF">QFZ22_006791</name>
</gene>
<dbReference type="EMBL" id="JAUSZV010000005">
    <property type="protein sequence ID" value="MDQ0910806.1"/>
    <property type="molecule type" value="Genomic_DNA"/>
</dbReference>
<reference evidence="1" key="1">
    <citation type="submission" date="2023-07" db="EMBL/GenBank/DDBJ databases">
        <title>Comparative genomics of wheat-associated soil bacteria to identify genetic determinants of phenazine resistance.</title>
        <authorList>
            <person name="Mouncey N."/>
        </authorList>
    </citation>
    <scope>NUCLEOTIDE SEQUENCE</scope>
    <source>
        <strain evidence="1">V4I22</strain>
    </source>
</reference>
<name>A0AAW8FL10_9ACTN</name>
<dbReference type="Proteomes" id="UP001234216">
    <property type="component" value="Unassembled WGS sequence"/>
</dbReference>
<sequence>MTRSTSGSAISARASSYAFSAPHTAVAARADAQVVPATAVT</sequence>